<accession>A0AAJ5X889</accession>
<evidence type="ECO:0000313" key="2">
    <source>
        <dbReference type="EMBL" id="WEK46427.1"/>
    </source>
</evidence>
<evidence type="ECO:0000313" key="3">
    <source>
        <dbReference type="Proteomes" id="UP001218362"/>
    </source>
</evidence>
<sequence length="659" mass="71990">MFSKQRAALVRGIVRNDKGGARPYRPRSDAPPVSQVIDRRAFLLGAAGAAVGTALGLGAEVKAAELGAEAGLDYAKDQAFDFAEIKLEARAYDMLPEGYKRQVVMRWGDPMFDDEPDFDFKKQSARGARRRFGYNNDYTAFMPLPHGSRSSERGLLAVNHEYPIPQLMFAGLAGNRVAEDITREQVDISIASCGHSVVEVRRTGDVWEVERGSPYNRRITADTPMRIGGPAAGHPKLRTSADPTGRAVLGTHDNCNGGITPWGTILTCEEGSADFFAGTVETHPDRAHMERNHYETSAHGRYGWARFHERFDFDREPNEPNRFEWVVEIDPFAPDEPAVKRTALGRFAHEGAHCALAADGRVVVYLGDDWEFEYCYRFVSDRAFDPVDRAANRDLLDEGVLSAALFAADGTMRWLPLVHGQGPLTPENGFADQGDVLLQTRRAADLLGATPMDSPEGYEPDPVNGHVFIALTGNAERRTDQVDPANPRPANANGHMLELMPPRVGDKPDHGADSFAWRVFLLCGDPRDPAQGGTFPAGTSSEGWFVEPDNIGFDPAGRLWLCSDGPGIRKHDGVWAMHVAGPLAGLPRLFYSAPSKSECCSPAFTPDGCTMFLSIQHPSEGASGIDEVTTRWPDFDPAMPPRPAVIAIRRVDGKIVGGG</sequence>
<reference evidence="2" key="1">
    <citation type="submission" date="2023-03" db="EMBL/GenBank/DDBJ databases">
        <title>Andean soil-derived lignocellulolytic bacterial consortium as a source of novel taxa and putative plastic-active enzymes.</title>
        <authorList>
            <person name="Diaz-Garcia L."/>
            <person name="Chuvochina M."/>
            <person name="Feuerriegel G."/>
            <person name="Bunk B."/>
            <person name="Sproer C."/>
            <person name="Streit W.R."/>
            <person name="Rodriguez L.M."/>
            <person name="Overmann J."/>
            <person name="Jimenez D.J."/>
        </authorList>
    </citation>
    <scope>NUCLEOTIDE SEQUENCE</scope>
    <source>
        <strain evidence="2">MAG 26</strain>
    </source>
</reference>
<gene>
    <name evidence="2" type="ORF">P0Y56_15680</name>
</gene>
<dbReference type="PANTHER" id="PTHR35399">
    <property type="entry name" value="SLR8030 PROTEIN"/>
    <property type="match status" value="1"/>
</dbReference>
<feature type="region of interest" description="Disordered" evidence="1">
    <location>
        <begin position="219"/>
        <end position="240"/>
    </location>
</feature>
<dbReference type="AlphaFoldDB" id="A0AAJ5X889"/>
<dbReference type="InterPro" id="IPR006311">
    <property type="entry name" value="TAT_signal"/>
</dbReference>
<proteinExistence type="predicted"/>
<dbReference type="KEGG" id="acob:P0Y56_15680"/>
<name>A0AAJ5X889_9SPHN</name>
<dbReference type="PROSITE" id="PS51318">
    <property type="entry name" value="TAT"/>
    <property type="match status" value="1"/>
</dbReference>
<dbReference type="PANTHER" id="PTHR35399:SF2">
    <property type="entry name" value="DUF839 DOMAIN-CONTAINING PROTEIN"/>
    <property type="match status" value="1"/>
</dbReference>
<dbReference type="SUPFAM" id="SSF63829">
    <property type="entry name" value="Calcium-dependent phosphotriesterase"/>
    <property type="match status" value="1"/>
</dbReference>
<dbReference type="Pfam" id="PF05787">
    <property type="entry name" value="PhoX"/>
    <property type="match status" value="1"/>
</dbReference>
<protein>
    <submittedName>
        <fullName evidence="2">PhoX family phosphatase</fullName>
    </submittedName>
</protein>
<dbReference type="Proteomes" id="UP001218362">
    <property type="component" value="Chromosome"/>
</dbReference>
<dbReference type="InterPro" id="IPR008557">
    <property type="entry name" value="PhoX"/>
</dbReference>
<dbReference type="EMBL" id="CP119316">
    <property type="protein sequence ID" value="WEK46427.1"/>
    <property type="molecule type" value="Genomic_DNA"/>
</dbReference>
<organism evidence="2 3">
    <name type="scientific">Candidatus Andeanibacterium colombiense</name>
    <dbReference type="NCBI Taxonomy" id="3121345"/>
    <lineage>
        <taxon>Bacteria</taxon>
        <taxon>Pseudomonadati</taxon>
        <taxon>Pseudomonadota</taxon>
        <taxon>Alphaproteobacteria</taxon>
        <taxon>Sphingomonadales</taxon>
        <taxon>Sphingomonadaceae</taxon>
        <taxon>Candidatus Andeanibacterium</taxon>
    </lineage>
</organism>
<evidence type="ECO:0000256" key="1">
    <source>
        <dbReference type="SAM" id="MobiDB-lite"/>
    </source>
</evidence>